<organism evidence="3 4">
    <name type="scientific">Streptoalloteichus hindustanus</name>
    <dbReference type="NCBI Taxonomy" id="2017"/>
    <lineage>
        <taxon>Bacteria</taxon>
        <taxon>Bacillati</taxon>
        <taxon>Actinomycetota</taxon>
        <taxon>Actinomycetes</taxon>
        <taxon>Pseudonocardiales</taxon>
        <taxon>Pseudonocardiaceae</taxon>
        <taxon>Streptoalloteichus</taxon>
    </lineage>
</organism>
<name>A0A1M4UFZ0_STRHI</name>
<sequence length="92" mass="10240">MSHFAVELVYGPDRARLEEVRPAHREYAKRLAEEGVLLAGGPWADDSGAMLVYSATDVDELRGVLDADPYTPAGVIEKVTIREWTPRTGQWL</sequence>
<dbReference type="Proteomes" id="UP000184501">
    <property type="component" value="Unassembled WGS sequence"/>
</dbReference>
<evidence type="ECO:0000313" key="4">
    <source>
        <dbReference type="Proteomes" id="UP000184501"/>
    </source>
</evidence>
<dbReference type="InterPro" id="IPR005545">
    <property type="entry name" value="YCII"/>
</dbReference>
<dbReference type="OrthoDB" id="8968203at2"/>
<gene>
    <name evidence="3" type="ORF">SAMN05444320_101409</name>
</gene>
<proteinExistence type="inferred from homology"/>
<dbReference type="RefSeq" id="WP_073479579.1">
    <property type="nucleotide sequence ID" value="NZ_FQVN01000001.1"/>
</dbReference>
<dbReference type="InterPro" id="IPR051807">
    <property type="entry name" value="Sec-metab_biosynth-assoc"/>
</dbReference>
<dbReference type="STRING" id="2017.SAMN05444320_101409"/>
<keyword evidence="4" id="KW-1185">Reference proteome</keyword>
<dbReference type="InterPro" id="IPR011008">
    <property type="entry name" value="Dimeric_a/b-barrel"/>
</dbReference>
<feature type="domain" description="YCII-related" evidence="2">
    <location>
        <begin position="12"/>
        <end position="85"/>
    </location>
</feature>
<dbReference type="SUPFAM" id="SSF54909">
    <property type="entry name" value="Dimeric alpha+beta barrel"/>
    <property type="match status" value="1"/>
</dbReference>
<accession>A0A1M4UFZ0</accession>
<dbReference type="PANTHER" id="PTHR33606:SF3">
    <property type="entry name" value="PROTEIN YCII"/>
    <property type="match status" value="1"/>
</dbReference>
<dbReference type="PANTHER" id="PTHR33606">
    <property type="entry name" value="PROTEIN YCII"/>
    <property type="match status" value="1"/>
</dbReference>
<dbReference type="AlphaFoldDB" id="A0A1M4UFZ0"/>
<dbReference type="EMBL" id="FQVN01000001">
    <property type="protein sequence ID" value="SHE55605.1"/>
    <property type="molecule type" value="Genomic_DNA"/>
</dbReference>
<reference evidence="3 4" key="1">
    <citation type="submission" date="2016-11" db="EMBL/GenBank/DDBJ databases">
        <authorList>
            <person name="Jaros S."/>
            <person name="Januszkiewicz K."/>
            <person name="Wedrychowicz H."/>
        </authorList>
    </citation>
    <scope>NUCLEOTIDE SEQUENCE [LARGE SCALE GENOMIC DNA]</scope>
    <source>
        <strain evidence="3 4">DSM 44523</strain>
    </source>
</reference>
<comment type="similarity">
    <text evidence="1">Belongs to the YciI family.</text>
</comment>
<evidence type="ECO:0000313" key="3">
    <source>
        <dbReference type="EMBL" id="SHE55605.1"/>
    </source>
</evidence>
<dbReference type="Pfam" id="PF03795">
    <property type="entry name" value="YCII"/>
    <property type="match status" value="1"/>
</dbReference>
<evidence type="ECO:0000259" key="2">
    <source>
        <dbReference type="Pfam" id="PF03795"/>
    </source>
</evidence>
<protein>
    <recommendedName>
        <fullName evidence="2">YCII-related domain-containing protein</fullName>
    </recommendedName>
</protein>
<evidence type="ECO:0000256" key="1">
    <source>
        <dbReference type="ARBA" id="ARBA00007689"/>
    </source>
</evidence>
<dbReference type="Gene3D" id="3.30.70.1060">
    <property type="entry name" value="Dimeric alpha+beta barrel"/>
    <property type="match status" value="1"/>
</dbReference>